<feature type="compositionally biased region" description="Basic and acidic residues" evidence="2">
    <location>
        <begin position="450"/>
        <end position="465"/>
    </location>
</feature>
<feature type="domain" description="Cwf19-like C-terminal" evidence="4">
    <location>
        <begin position="689"/>
        <end position="812"/>
    </location>
</feature>
<comment type="caution">
    <text evidence="5">The sequence shown here is derived from an EMBL/GenBank/DDBJ whole genome shotgun (WGS) entry which is preliminary data.</text>
</comment>
<feature type="compositionally biased region" description="Polar residues" evidence="2">
    <location>
        <begin position="284"/>
        <end position="297"/>
    </location>
</feature>
<dbReference type="Gene3D" id="3.30.428.10">
    <property type="entry name" value="HIT-like"/>
    <property type="match status" value="1"/>
</dbReference>
<gene>
    <name evidence="5" type="ORF">OTU49_004612</name>
</gene>
<feature type="compositionally biased region" description="Basic residues" evidence="2">
    <location>
        <begin position="344"/>
        <end position="360"/>
    </location>
</feature>
<feature type="compositionally biased region" description="Basic and acidic residues" evidence="2">
    <location>
        <begin position="10"/>
        <end position="53"/>
    </location>
</feature>
<keyword evidence="6" id="KW-1185">Reference proteome</keyword>
<dbReference type="AlphaFoldDB" id="A0AAW0XAD1"/>
<dbReference type="EMBL" id="JARKIK010000043">
    <property type="protein sequence ID" value="KAK8736714.1"/>
    <property type="molecule type" value="Genomic_DNA"/>
</dbReference>
<dbReference type="PANTHER" id="PTHR12072:SF5">
    <property type="entry name" value="CWF19-LIKE PROTEIN 2"/>
    <property type="match status" value="1"/>
</dbReference>
<feature type="region of interest" description="Disordered" evidence="2">
    <location>
        <begin position="1"/>
        <end position="231"/>
    </location>
</feature>
<dbReference type="GO" id="GO:0071014">
    <property type="term" value="C:post-mRNA release spliceosomal complex"/>
    <property type="evidence" value="ECO:0007669"/>
    <property type="project" value="TreeGrafter"/>
</dbReference>
<feature type="compositionally biased region" description="Low complexity" evidence="2">
    <location>
        <begin position="364"/>
        <end position="376"/>
    </location>
</feature>
<dbReference type="SUPFAM" id="SSF54197">
    <property type="entry name" value="HIT-like"/>
    <property type="match status" value="1"/>
</dbReference>
<feature type="compositionally biased region" description="Pro residues" evidence="2">
    <location>
        <begin position="505"/>
        <end position="515"/>
    </location>
</feature>
<dbReference type="Pfam" id="PF04676">
    <property type="entry name" value="CwfJ_C_2"/>
    <property type="match status" value="1"/>
</dbReference>
<feature type="compositionally biased region" description="Polar residues" evidence="2">
    <location>
        <begin position="133"/>
        <end position="149"/>
    </location>
</feature>
<proteinExistence type="inferred from homology"/>
<feature type="region of interest" description="Disordered" evidence="2">
    <location>
        <begin position="597"/>
        <end position="621"/>
    </location>
</feature>
<organism evidence="5 6">
    <name type="scientific">Cherax quadricarinatus</name>
    <name type="common">Australian red claw crayfish</name>
    <dbReference type="NCBI Taxonomy" id="27406"/>
    <lineage>
        <taxon>Eukaryota</taxon>
        <taxon>Metazoa</taxon>
        <taxon>Ecdysozoa</taxon>
        <taxon>Arthropoda</taxon>
        <taxon>Crustacea</taxon>
        <taxon>Multicrustacea</taxon>
        <taxon>Malacostraca</taxon>
        <taxon>Eumalacostraca</taxon>
        <taxon>Eucarida</taxon>
        <taxon>Decapoda</taxon>
        <taxon>Pleocyemata</taxon>
        <taxon>Astacidea</taxon>
        <taxon>Parastacoidea</taxon>
        <taxon>Parastacidae</taxon>
        <taxon>Cherax</taxon>
    </lineage>
</organism>
<evidence type="ECO:0000256" key="1">
    <source>
        <dbReference type="ARBA" id="ARBA00006795"/>
    </source>
</evidence>
<comment type="similarity">
    <text evidence="1">Belongs to the CWF19 family.</text>
</comment>
<dbReference type="Proteomes" id="UP001445076">
    <property type="component" value="Unassembled WGS sequence"/>
</dbReference>
<dbReference type="InterPro" id="IPR006767">
    <property type="entry name" value="Cwf19-like_C_dom-2"/>
</dbReference>
<evidence type="ECO:0000256" key="2">
    <source>
        <dbReference type="SAM" id="MobiDB-lite"/>
    </source>
</evidence>
<reference evidence="5 6" key="1">
    <citation type="journal article" date="2024" name="BMC Genomics">
        <title>Genome assembly of redclaw crayfish (Cherax quadricarinatus) provides insights into its immune adaptation and hypoxia tolerance.</title>
        <authorList>
            <person name="Liu Z."/>
            <person name="Zheng J."/>
            <person name="Li H."/>
            <person name="Fang K."/>
            <person name="Wang S."/>
            <person name="He J."/>
            <person name="Zhou D."/>
            <person name="Weng S."/>
            <person name="Chi M."/>
            <person name="Gu Z."/>
            <person name="He J."/>
            <person name="Li F."/>
            <person name="Wang M."/>
        </authorList>
    </citation>
    <scope>NUCLEOTIDE SEQUENCE [LARGE SCALE GENOMIC DNA]</scope>
    <source>
        <strain evidence="5">ZL_2023a</strain>
    </source>
</reference>
<feature type="compositionally biased region" description="Low complexity" evidence="2">
    <location>
        <begin position="433"/>
        <end position="446"/>
    </location>
</feature>
<feature type="domain" description="Cwf19-like protein C-terminal" evidence="3">
    <location>
        <begin position="821"/>
        <end position="915"/>
    </location>
</feature>
<feature type="compositionally biased region" description="Basic and acidic residues" evidence="2">
    <location>
        <begin position="377"/>
        <end position="411"/>
    </location>
</feature>
<evidence type="ECO:0000313" key="5">
    <source>
        <dbReference type="EMBL" id="KAK8736714.1"/>
    </source>
</evidence>
<feature type="compositionally biased region" description="Basic and acidic residues" evidence="2">
    <location>
        <begin position="314"/>
        <end position="343"/>
    </location>
</feature>
<dbReference type="GO" id="GO:0000398">
    <property type="term" value="P:mRNA splicing, via spliceosome"/>
    <property type="evidence" value="ECO:0007669"/>
    <property type="project" value="TreeGrafter"/>
</dbReference>
<feature type="region of interest" description="Disordered" evidence="2">
    <location>
        <begin position="276"/>
        <end position="524"/>
    </location>
</feature>
<feature type="compositionally biased region" description="Basic and acidic residues" evidence="2">
    <location>
        <begin position="166"/>
        <end position="201"/>
    </location>
</feature>
<dbReference type="InterPro" id="IPR036265">
    <property type="entry name" value="HIT-like_sf"/>
</dbReference>
<dbReference type="Pfam" id="PF04677">
    <property type="entry name" value="CwfJ_C_1"/>
    <property type="match status" value="1"/>
</dbReference>
<feature type="compositionally biased region" description="Basic and acidic residues" evidence="2">
    <location>
        <begin position="608"/>
        <end position="621"/>
    </location>
</feature>
<feature type="compositionally biased region" description="Low complexity" evidence="2">
    <location>
        <begin position="466"/>
        <end position="478"/>
    </location>
</feature>
<feature type="non-terminal residue" evidence="5">
    <location>
        <position position="1"/>
    </location>
</feature>
<dbReference type="PANTHER" id="PTHR12072">
    <property type="entry name" value="CWF19, CELL CYCLE CONTROL PROTEIN"/>
    <property type="match status" value="1"/>
</dbReference>
<name>A0AAW0XAD1_CHEQU</name>
<evidence type="ECO:0000259" key="3">
    <source>
        <dbReference type="Pfam" id="PF04676"/>
    </source>
</evidence>
<evidence type="ECO:0008006" key="7">
    <source>
        <dbReference type="Google" id="ProtNLM"/>
    </source>
</evidence>
<evidence type="ECO:0000259" key="4">
    <source>
        <dbReference type="Pfam" id="PF04677"/>
    </source>
</evidence>
<sequence>KMSMSFIDFESAREKEKKRQWEREAREAILEKAKNKYEAKERKEVAARQRGEHTWMLSSVESKLDSHKLDKKKKKKEKKERKRKKKEKKLKKSKKSYSSSTTSSDDEDEKEQWVEKSAASGTKTSETVRTRELTASQDGTQEQNSSQIQTKRDSWMEMTSLFGTYSRDEMREREGTSRIKAKEEEEKRKWEADKPGSHARELNPYFKDGGTGLPEQRNKDEVSPAPSSLGLDAAWLRKALKRAEEQAQLEKKSLEEIAAQRWGSLAKFNELLAEAEGRGKKNQTDSWQTKISTNTARSRSRERYKSKNRIRSTSSERKNYGSRERSRNKERISYENSSKEHSRSRERKRSRRKERRHQRCGRYGSSSSSERSGSSSHSDHSEERDKQQKQSSTEGDRSVKGLLRPPEDTYPTKHSSLLSSKFRRPRDEEDTRSTSNLNVKKLSSSNRGWQKKEYKQQLKEREIQSRQRSSSSSSSAESSDSEKQPAGASNKSSEKELPLNVPQVTPEPPTLPQPPTQLTDKEMNELAAKIMKAELTGNDALASKLKTKLEAARAARSSAAAFSEGTSGEQTTEQVVVLTRMDNRGICRPVSVADQEAEAGRRKKIKTHGKDGKRSRYFPDDDQHDLKRMFEKEKGTTAEDQNSMFEHAAMKNIEKLNDDYDMDDMFMSKVALKDTAAKQAERDRLKAIQEHKRSERSLESCQWCFDNKEMPKHLIVALGTKSYVCLPPHESLTPGHCLIVPIHHVACSVQADEDLWSEIQIFRKSIVKMFNSRGEDCIFFETVKRLKYYPHMALNCVSLPREIGDMAPIYFKKAIMECEAEWAQNKKLVDLKNRDVRKAVPKGLPYFFVDFAMDAGFAHVIEDEQEFPNNFAQEIVGGMLDLDSHLWRKPRRENFDAQRRKVMEFSRWYKEFDPTQDN</sequence>
<dbReference type="InterPro" id="IPR040194">
    <property type="entry name" value="Cwf19-like"/>
</dbReference>
<protein>
    <recommendedName>
        <fullName evidence="7">CWF19-like protein 2</fullName>
    </recommendedName>
</protein>
<evidence type="ECO:0000313" key="6">
    <source>
        <dbReference type="Proteomes" id="UP001445076"/>
    </source>
</evidence>
<feature type="compositionally biased region" description="Basic residues" evidence="2">
    <location>
        <begin position="69"/>
        <end position="95"/>
    </location>
</feature>
<accession>A0AAW0XAD1</accession>
<dbReference type="InterPro" id="IPR006768">
    <property type="entry name" value="Cwf19-like_C_dom-1"/>
</dbReference>